<protein>
    <recommendedName>
        <fullName evidence="13">BTB domain-containing protein</fullName>
    </recommendedName>
</protein>
<evidence type="ECO:0000256" key="12">
    <source>
        <dbReference type="SAM" id="Phobius"/>
    </source>
</evidence>
<keyword evidence="5" id="KW-0631">Potassium channel</keyword>
<dbReference type="PRINTS" id="PR01498">
    <property type="entry name" value="SHAWCHANNEL"/>
</dbReference>
<dbReference type="PANTHER" id="PTHR11537">
    <property type="entry name" value="VOLTAGE-GATED POTASSIUM CHANNEL"/>
    <property type="match status" value="1"/>
</dbReference>
<evidence type="ECO:0000313" key="14">
    <source>
        <dbReference type="EMBL" id="KAJ8312635.1"/>
    </source>
</evidence>
<evidence type="ECO:0000256" key="6">
    <source>
        <dbReference type="ARBA" id="ARBA00022882"/>
    </source>
</evidence>
<dbReference type="Gene3D" id="3.30.710.10">
    <property type="entry name" value="Potassium Channel Kv1.1, Chain A"/>
    <property type="match status" value="1"/>
</dbReference>
<keyword evidence="10 12" id="KW-0472">Membrane</keyword>
<evidence type="ECO:0000313" key="15">
    <source>
        <dbReference type="Proteomes" id="UP001217089"/>
    </source>
</evidence>
<dbReference type="InterPro" id="IPR003974">
    <property type="entry name" value="K_chnl_volt-dep_Kv3"/>
</dbReference>
<reference evidence="14 15" key="1">
    <citation type="submission" date="2022-12" db="EMBL/GenBank/DDBJ databases">
        <title>Chromosome-level genome of Tegillarca granosa.</title>
        <authorList>
            <person name="Kim J."/>
        </authorList>
    </citation>
    <scope>NUCLEOTIDE SEQUENCE [LARGE SCALE GENOMIC DNA]</scope>
    <source>
        <strain evidence="14">Teg-2019</strain>
        <tissue evidence="14">Adductor muscle</tissue>
    </source>
</reference>
<evidence type="ECO:0000256" key="4">
    <source>
        <dbReference type="ARBA" id="ARBA00022692"/>
    </source>
</evidence>
<keyword evidence="6" id="KW-0851">Voltage-gated channel</keyword>
<dbReference type="InterPro" id="IPR003131">
    <property type="entry name" value="T1-type_BTB"/>
</dbReference>
<feature type="transmembrane region" description="Helical" evidence="12">
    <location>
        <begin position="330"/>
        <end position="351"/>
    </location>
</feature>
<evidence type="ECO:0000256" key="2">
    <source>
        <dbReference type="ARBA" id="ARBA00022448"/>
    </source>
</evidence>
<feature type="transmembrane region" description="Helical" evidence="12">
    <location>
        <begin position="406"/>
        <end position="426"/>
    </location>
</feature>
<organism evidence="14 15">
    <name type="scientific">Tegillarca granosa</name>
    <name type="common">Malaysian cockle</name>
    <name type="synonym">Anadara granosa</name>
    <dbReference type="NCBI Taxonomy" id="220873"/>
    <lineage>
        <taxon>Eukaryota</taxon>
        <taxon>Metazoa</taxon>
        <taxon>Spiralia</taxon>
        <taxon>Lophotrochozoa</taxon>
        <taxon>Mollusca</taxon>
        <taxon>Bivalvia</taxon>
        <taxon>Autobranchia</taxon>
        <taxon>Pteriomorphia</taxon>
        <taxon>Arcoida</taxon>
        <taxon>Arcoidea</taxon>
        <taxon>Arcidae</taxon>
        <taxon>Tegillarca</taxon>
    </lineage>
</organism>
<dbReference type="Pfam" id="PF02214">
    <property type="entry name" value="BTB_2"/>
    <property type="match status" value="1"/>
</dbReference>
<dbReference type="SUPFAM" id="SSF81324">
    <property type="entry name" value="Voltage-gated potassium channels"/>
    <property type="match status" value="1"/>
</dbReference>
<evidence type="ECO:0000256" key="1">
    <source>
        <dbReference type="ARBA" id="ARBA00004141"/>
    </source>
</evidence>
<dbReference type="PRINTS" id="PR00169">
    <property type="entry name" value="KCHANNEL"/>
</dbReference>
<keyword evidence="4 12" id="KW-0812">Transmembrane</keyword>
<accession>A0ABQ9F5J7</accession>
<dbReference type="InterPro" id="IPR027359">
    <property type="entry name" value="Volt_channel_dom_sf"/>
</dbReference>
<keyword evidence="3" id="KW-0633">Potassium transport</keyword>
<feature type="domain" description="BTB" evidence="13">
    <location>
        <begin position="2"/>
        <end position="102"/>
    </location>
</feature>
<dbReference type="CDD" id="cd18317">
    <property type="entry name" value="BTB_POZ_Kv"/>
    <property type="match status" value="1"/>
</dbReference>
<evidence type="ECO:0000256" key="7">
    <source>
        <dbReference type="ARBA" id="ARBA00022958"/>
    </source>
</evidence>
<evidence type="ECO:0000256" key="10">
    <source>
        <dbReference type="ARBA" id="ARBA00023136"/>
    </source>
</evidence>
<dbReference type="InterPro" id="IPR028325">
    <property type="entry name" value="VG_K_chnl"/>
</dbReference>
<dbReference type="InterPro" id="IPR011333">
    <property type="entry name" value="SKP1/BTB/POZ_sf"/>
</dbReference>
<dbReference type="SUPFAM" id="SSF54695">
    <property type="entry name" value="POZ domain"/>
    <property type="match status" value="1"/>
</dbReference>
<evidence type="ECO:0000256" key="3">
    <source>
        <dbReference type="ARBA" id="ARBA00022538"/>
    </source>
</evidence>
<keyword evidence="11" id="KW-0407">Ion channel</keyword>
<dbReference type="PANTHER" id="PTHR11537:SF254">
    <property type="entry name" value="POTASSIUM VOLTAGE-GATED CHANNEL PROTEIN SHAB"/>
    <property type="match status" value="1"/>
</dbReference>
<feature type="transmembrane region" description="Helical" evidence="12">
    <location>
        <begin position="462"/>
        <end position="486"/>
    </location>
</feature>
<dbReference type="Gene3D" id="1.20.120.350">
    <property type="entry name" value="Voltage-gated potassium channels. Chain C"/>
    <property type="match status" value="1"/>
</dbReference>
<comment type="subcellular location">
    <subcellularLocation>
        <location evidence="1">Membrane</location>
        <topology evidence="1">Multi-pass membrane protein</topology>
    </subcellularLocation>
</comment>
<evidence type="ECO:0000256" key="8">
    <source>
        <dbReference type="ARBA" id="ARBA00022989"/>
    </source>
</evidence>
<keyword evidence="8 12" id="KW-1133">Transmembrane helix</keyword>
<feature type="transmembrane region" description="Helical" evidence="12">
    <location>
        <begin position="438"/>
        <end position="455"/>
    </location>
</feature>
<dbReference type="InterPro" id="IPR005821">
    <property type="entry name" value="Ion_trans_dom"/>
</dbReference>
<keyword evidence="7" id="KW-0630">Potassium</keyword>
<dbReference type="EMBL" id="JARBDR010000440">
    <property type="protein sequence ID" value="KAJ8312635.1"/>
    <property type="molecule type" value="Genomic_DNA"/>
</dbReference>
<dbReference type="InterPro" id="IPR000210">
    <property type="entry name" value="BTB/POZ_dom"/>
</dbReference>
<dbReference type="Proteomes" id="UP001217089">
    <property type="component" value="Unassembled WGS sequence"/>
</dbReference>
<evidence type="ECO:0000256" key="9">
    <source>
        <dbReference type="ARBA" id="ARBA00023065"/>
    </source>
</evidence>
<name>A0ABQ9F5J7_TEGGR</name>
<proteinExistence type="predicted"/>
<dbReference type="Gene3D" id="1.10.287.70">
    <property type="match status" value="1"/>
</dbReference>
<feature type="transmembrane region" description="Helical" evidence="12">
    <location>
        <begin position="296"/>
        <end position="318"/>
    </location>
</feature>
<evidence type="ECO:0000259" key="13">
    <source>
        <dbReference type="SMART" id="SM00225"/>
    </source>
</evidence>
<feature type="transmembrane region" description="Helical" evidence="12">
    <location>
        <begin position="220"/>
        <end position="246"/>
    </location>
</feature>
<comment type="caution">
    <text evidence="14">The sequence shown here is derived from an EMBL/GenBank/DDBJ whole genome shotgun (WGS) entry which is preliminary data.</text>
</comment>
<sequence>MELIILNVGGTVFEVTNECLKSFPETRLANLSSSSQEFIKERKQYFFNRNPEVFNFILDLYRTGSLHLPTNICGAIIRNELEFWGIPIGYLSECCIKTYFKYDSDVEKIDEINRVFGLNDTGYSEEECRNSKWTRFKKNVWIFMDQPTSSLPAKSKLSQKSIRYQIIYLFELIIQTNHHKLGYRRDFHWIFLSLSLHVPKPVVVHYVTNSKEYQEHKRKYVITMLLSYSTMFGFLFMLVVSLSVIITAMETVPQFRQQIYTDEELKNISNLPQIFQHIDLENEKIKWSVNSFLVDWIYYLEICIFTFFTLEFIIHFAFCPDKVNFFCNFLNSLDAILCVCMWTILILYHIMDKNYTFMLSNKYTGYLFMISAFITALRLLKIFRLLKSFPGLHLLCMSIKSNLKDLVILFSTFISICCLFGIIIFVCEFNEKTTFPNVFIGIWWAVITMTTVGYGDNYPKSVPGYIVGMFCAIWGTVFLAMPIALLSSSFNDCFKRYNDRKRFQAYKNSPD</sequence>
<evidence type="ECO:0000256" key="11">
    <source>
        <dbReference type="ARBA" id="ARBA00023303"/>
    </source>
</evidence>
<keyword evidence="2" id="KW-0813">Transport</keyword>
<evidence type="ECO:0000256" key="5">
    <source>
        <dbReference type="ARBA" id="ARBA00022826"/>
    </source>
</evidence>
<keyword evidence="9" id="KW-0406">Ion transport</keyword>
<feature type="transmembrane region" description="Helical" evidence="12">
    <location>
        <begin position="363"/>
        <end position="386"/>
    </location>
</feature>
<dbReference type="Pfam" id="PF00520">
    <property type="entry name" value="Ion_trans"/>
    <property type="match status" value="1"/>
</dbReference>
<keyword evidence="15" id="KW-1185">Reference proteome</keyword>
<gene>
    <name evidence="14" type="ORF">KUTeg_010008</name>
</gene>
<dbReference type="SMART" id="SM00225">
    <property type="entry name" value="BTB"/>
    <property type="match status" value="1"/>
</dbReference>